<protein>
    <submittedName>
        <fullName evidence="3">MerR family transcriptional regulator</fullName>
    </submittedName>
</protein>
<sequence>MAIQREVPFVTLGDASEILGTPQPTLRGWADMLENHGVHFVKRNERKERLFYDTDIEIFKFIKDQKEVHGRKTTGEDLARMIYDMANETGAFELRKPDGEFPLPIPAPQLTYVDMDRLMQQDAFREWFVALNQEMNKETLEKIDSLEKQVVLAKQEQIQKIETLEQQLAHSKNEQAVKIDKIIEHQEKRDRETMAHLKQSLALRQYMALPAWKRMFKSPPEMDAQE</sequence>
<evidence type="ECO:0000259" key="2">
    <source>
        <dbReference type="Pfam" id="PF13411"/>
    </source>
</evidence>
<dbReference type="GO" id="GO:0003677">
    <property type="term" value="F:DNA binding"/>
    <property type="evidence" value="ECO:0007669"/>
    <property type="project" value="InterPro"/>
</dbReference>
<dbReference type="InterPro" id="IPR009061">
    <property type="entry name" value="DNA-bd_dom_put_sf"/>
</dbReference>
<dbReference type="EMBL" id="CP048288">
    <property type="protein sequence ID" value="QHW35728.1"/>
    <property type="molecule type" value="Genomic_DNA"/>
</dbReference>
<dbReference type="SUPFAM" id="SSF46955">
    <property type="entry name" value="Putative DNA-binding domain"/>
    <property type="match status" value="1"/>
</dbReference>
<dbReference type="InterPro" id="IPR000551">
    <property type="entry name" value="MerR-type_HTH_dom"/>
</dbReference>
<dbReference type="AlphaFoldDB" id="A0A6C0PB32"/>
<feature type="domain" description="HTH merR-type" evidence="2">
    <location>
        <begin position="11"/>
        <end position="70"/>
    </location>
</feature>
<dbReference type="KEGG" id="prz:GZH47_33080"/>
<evidence type="ECO:0000313" key="4">
    <source>
        <dbReference type="Proteomes" id="UP000479114"/>
    </source>
</evidence>
<dbReference type="Gene3D" id="1.10.1660.10">
    <property type="match status" value="1"/>
</dbReference>
<proteinExistence type="predicted"/>
<accession>A0A6C0PB32</accession>
<dbReference type="Pfam" id="PF13411">
    <property type="entry name" value="MerR_1"/>
    <property type="match status" value="1"/>
</dbReference>
<dbReference type="RefSeq" id="WP_162645862.1">
    <property type="nucleotide sequence ID" value="NZ_CP048288.1"/>
</dbReference>
<name>A0A6C0PB32_9BACL</name>
<keyword evidence="3" id="KW-0614">Plasmid</keyword>
<gene>
    <name evidence="3" type="ORF">GZH47_33080</name>
</gene>
<keyword evidence="1" id="KW-0175">Coiled coil</keyword>
<dbReference type="GO" id="GO:0006355">
    <property type="term" value="P:regulation of DNA-templated transcription"/>
    <property type="evidence" value="ECO:0007669"/>
    <property type="project" value="InterPro"/>
</dbReference>
<geneLocation type="plasmid" evidence="3 4">
    <name>unnamed2</name>
</geneLocation>
<dbReference type="Proteomes" id="UP000479114">
    <property type="component" value="Plasmid unnamed2"/>
</dbReference>
<keyword evidence="4" id="KW-1185">Reference proteome</keyword>
<evidence type="ECO:0000313" key="3">
    <source>
        <dbReference type="EMBL" id="QHW35728.1"/>
    </source>
</evidence>
<organism evidence="3 4">
    <name type="scientific">Paenibacillus rhizovicinus</name>
    <dbReference type="NCBI Taxonomy" id="2704463"/>
    <lineage>
        <taxon>Bacteria</taxon>
        <taxon>Bacillati</taxon>
        <taxon>Bacillota</taxon>
        <taxon>Bacilli</taxon>
        <taxon>Bacillales</taxon>
        <taxon>Paenibacillaceae</taxon>
        <taxon>Paenibacillus</taxon>
    </lineage>
</organism>
<evidence type="ECO:0000256" key="1">
    <source>
        <dbReference type="SAM" id="Coils"/>
    </source>
</evidence>
<reference evidence="3 4" key="1">
    <citation type="submission" date="2020-02" db="EMBL/GenBank/DDBJ databases">
        <title>Paenibacillus sp. nov., isolated from rhizosphere soil of tomato.</title>
        <authorList>
            <person name="Weon H.-Y."/>
            <person name="Lee S.A."/>
        </authorList>
    </citation>
    <scope>NUCLEOTIDE SEQUENCE [LARGE SCALE GENOMIC DNA]</scope>
    <source>
        <strain evidence="3 4">14171R-81</strain>
        <plasmid evidence="3 4">unnamed2</plasmid>
    </source>
</reference>
<feature type="coiled-coil region" evidence="1">
    <location>
        <begin position="129"/>
        <end position="174"/>
    </location>
</feature>